<feature type="non-terminal residue" evidence="3">
    <location>
        <position position="1"/>
    </location>
</feature>
<organism evidence="3">
    <name type="scientific">Cladocopium goreaui</name>
    <dbReference type="NCBI Taxonomy" id="2562237"/>
    <lineage>
        <taxon>Eukaryota</taxon>
        <taxon>Sar</taxon>
        <taxon>Alveolata</taxon>
        <taxon>Dinophyceae</taxon>
        <taxon>Suessiales</taxon>
        <taxon>Symbiodiniaceae</taxon>
        <taxon>Cladocopium</taxon>
    </lineage>
</organism>
<dbReference type="EMBL" id="CAMXCT020001735">
    <property type="protein sequence ID" value="CAL1146010.1"/>
    <property type="molecule type" value="Genomic_DNA"/>
</dbReference>
<feature type="region of interest" description="Disordered" evidence="1">
    <location>
        <begin position="77"/>
        <end position="100"/>
    </location>
</feature>
<evidence type="ECO:0000313" key="4">
    <source>
        <dbReference type="EMBL" id="CAL4779947.1"/>
    </source>
</evidence>
<feature type="compositionally biased region" description="Basic and acidic residues" evidence="1">
    <location>
        <begin position="89"/>
        <end position="100"/>
    </location>
</feature>
<gene>
    <name evidence="3" type="ORF">C1SCF055_LOCUS19449</name>
</gene>
<dbReference type="AlphaFoldDB" id="A0A9P1CJJ1"/>
<evidence type="ECO:0000313" key="3">
    <source>
        <dbReference type="EMBL" id="CAI3992635.1"/>
    </source>
</evidence>
<evidence type="ECO:0000256" key="2">
    <source>
        <dbReference type="SAM" id="Phobius"/>
    </source>
</evidence>
<comment type="caution">
    <text evidence="3">The sequence shown here is derived from an EMBL/GenBank/DDBJ whole genome shotgun (WGS) entry which is preliminary data.</text>
</comment>
<evidence type="ECO:0000313" key="5">
    <source>
        <dbReference type="Proteomes" id="UP001152797"/>
    </source>
</evidence>
<accession>A0A9P1CJJ1</accession>
<proteinExistence type="predicted"/>
<reference evidence="4 5" key="2">
    <citation type="submission" date="2024-05" db="EMBL/GenBank/DDBJ databases">
        <authorList>
            <person name="Chen Y."/>
            <person name="Shah S."/>
            <person name="Dougan E. K."/>
            <person name="Thang M."/>
            <person name="Chan C."/>
        </authorList>
    </citation>
    <scope>NUCLEOTIDE SEQUENCE [LARGE SCALE GENOMIC DNA]</scope>
</reference>
<dbReference type="Proteomes" id="UP001152797">
    <property type="component" value="Unassembled WGS sequence"/>
</dbReference>
<feature type="transmembrane region" description="Helical" evidence="2">
    <location>
        <begin position="53"/>
        <end position="73"/>
    </location>
</feature>
<dbReference type="EMBL" id="CAMXCT030001735">
    <property type="protein sequence ID" value="CAL4779947.1"/>
    <property type="molecule type" value="Genomic_DNA"/>
</dbReference>
<keyword evidence="2" id="KW-0472">Membrane</keyword>
<reference evidence="3" key="1">
    <citation type="submission" date="2022-10" db="EMBL/GenBank/DDBJ databases">
        <authorList>
            <person name="Chen Y."/>
            <person name="Dougan E. K."/>
            <person name="Chan C."/>
            <person name="Rhodes N."/>
            <person name="Thang M."/>
        </authorList>
    </citation>
    <scope>NUCLEOTIDE SEQUENCE</scope>
</reference>
<keyword evidence="2" id="KW-1133">Transmembrane helix</keyword>
<evidence type="ECO:0000256" key="1">
    <source>
        <dbReference type="SAM" id="MobiDB-lite"/>
    </source>
</evidence>
<sequence length="100" mass="11096">VDLRTLMLFRKCSARIFCNTVEPAAAARPVQTTDQRRPSNPCLAMSNLLATRVFFTTLLMAAFKVTVVVSVIMRQNNQPGYRLDPGNFDARDASADSRTS</sequence>
<protein>
    <submittedName>
        <fullName evidence="3">Uncharacterized protein</fullName>
    </submittedName>
</protein>
<keyword evidence="5" id="KW-1185">Reference proteome</keyword>
<keyword evidence="2" id="KW-0812">Transmembrane</keyword>
<dbReference type="EMBL" id="CAMXCT010001735">
    <property type="protein sequence ID" value="CAI3992635.1"/>
    <property type="molecule type" value="Genomic_DNA"/>
</dbReference>
<name>A0A9P1CJJ1_9DINO</name>